<keyword evidence="3" id="KW-1185">Reference proteome</keyword>
<reference evidence="3" key="1">
    <citation type="submission" date="2015-09" db="EMBL/GenBank/DDBJ databases">
        <authorList>
            <consortium name="Pathogen Informatics"/>
        </authorList>
    </citation>
    <scope>NUCLEOTIDE SEQUENCE [LARGE SCALE GENOMIC DNA]</scope>
    <source>
        <strain evidence="3">Lake Konstanz</strain>
    </source>
</reference>
<feature type="compositionally biased region" description="Polar residues" evidence="1">
    <location>
        <begin position="35"/>
        <end position="52"/>
    </location>
</feature>
<proteinExistence type="predicted"/>
<name>A0A0S4IJR2_BODSA</name>
<gene>
    <name evidence="2" type="ORF">BSAL_00215</name>
</gene>
<evidence type="ECO:0000256" key="1">
    <source>
        <dbReference type="SAM" id="MobiDB-lite"/>
    </source>
</evidence>
<feature type="region of interest" description="Disordered" evidence="1">
    <location>
        <begin position="29"/>
        <end position="82"/>
    </location>
</feature>
<feature type="compositionally biased region" description="Polar residues" evidence="1">
    <location>
        <begin position="67"/>
        <end position="76"/>
    </location>
</feature>
<dbReference type="Proteomes" id="UP000051952">
    <property type="component" value="Unassembled WGS sequence"/>
</dbReference>
<dbReference type="EMBL" id="CYKH01000015">
    <property type="protein sequence ID" value="CUE59434.1"/>
    <property type="molecule type" value="Genomic_DNA"/>
</dbReference>
<organism evidence="2 3">
    <name type="scientific">Bodo saltans</name>
    <name type="common">Flagellated protozoan</name>
    <dbReference type="NCBI Taxonomy" id="75058"/>
    <lineage>
        <taxon>Eukaryota</taxon>
        <taxon>Discoba</taxon>
        <taxon>Euglenozoa</taxon>
        <taxon>Kinetoplastea</taxon>
        <taxon>Metakinetoplastina</taxon>
        <taxon>Eubodonida</taxon>
        <taxon>Bodonidae</taxon>
        <taxon>Bodo</taxon>
    </lineage>
</organism>
<evidence type="ECO:0000313" key="2">
    <source>
        <dbReference type="EMBL" id="CUE59434.1"/>
    </source>
</evidence>
<feature type="non-terminal residue" evidence="2">
    <location>
        <position position="1"/>
    </location>
</feature>
<accession>A0A0S4IJR2</accession>
<dbReference type="AlphaFoldDB" id="A0A0S4IJR2"/>
<protein>
    <submittedName>
        <fullName evidence="2">Uncharacterized protein</fullName>
    </submittedName>
</protein>
<dbReference type="VEuPathDB" id="TriTrypDB:BSAL_00215"/>
<evidence type="ECO:0000313" key="3">
    <source>
        <dbReference type="Proteomes" id="UP000051952"/>
    </source>
</evidence>
<sequence length="115" mass="11973">AAVARRVAELLPAHDEMMSFAVSRVDEQTTRHGLPTQTATNNFSSRRNSTGLVGSPRAGELPVPKTAVSSSSQQLGASLRMSGGGGSASFVTPWPSLDALSPLLGNTLLYVYNGS</sequence>